<keyword evidence="1" id="KW-1133">Transmembrane helix</keyword>
<keyword evidence="1" id="KW-0472">Membrane</keyword>
<name>A0A381QDB7_9ZZZZ</name>
<dbReference type="EMBL" id="UINC01001253">
    <property type="protein sequence ID" value="SUZ75663.1"/>
    <property type="molecule type" value="Genomic_DNA"/>
</dbReference>
<keyword evidence="1" id="KW-0812">Transmembrane</keyword>
<feature type="transmembrane region" description="Helical" evidence="1">
    <location>
        <begin position="45"/>
        <end position="74"/>
    </location>
</feature>
<gene>
    <name evidence="2" type="ORF">METZ01_LOCUS28517</name>
</gene>
<organism evidence="2">
    <name type="scientific">marine metagenome</name>
    <dbReference type="NCBI Taxonomy" id="408172"/>
    <lineage>
        <taxon>unclassified sequences</taxon>
        <taxon>metagenomes</taxon>
        <taxon>ecological metagenomes</taxon>
    </lineage>
</organism>
<evidence type="ECO:0000313" key="2">
    <source>
        <dbReference type="EMBL" id="SUZ75663.1"/>
    </source>
</evidence>
<sequence>MLVLAIVIGGIIGGVVAALGLLLVRGDLGIRLPRALDPEYRHREVVNCGIMMATGMKAGSVGAVIGAVAGLVVYKLAS</sequence>
<evidence type="ECO:0000256" key="1">
    <source>
        <dbReference type="SAM" id="Phobius"/>
    </source>
</evidence>
<feature type="transmembrane region" description="Helical" evidence="1">
    <location>
        <begin position="6"/>
        <end position="24"/>
    </location>
</feature>
<dbReference type="AlphaFoldDB" id="A0A381QDB7"/>
<protein>
    <submittedName>
        <fullName evidence="2">Uncharacterized protein</fullName>
    </submittedName>
</protein>
<accession>A0A381QDB7</accession>
<proteinExistence type="predicted"/>
<reference evidence="2" key="1">
    <citation type="submission" date="2018-05" db="EMBL/GenBank/DDBJ databases">
        <authorList>
            <person name="Lanie J.A."/>
            <person name="Ng W.-L."/>
            <person name="Kazmierczak K.M."/>
            <person name="Andrzejewski T.M."/>
            <person name="Davidsen T.M."/>
            <person name="Wayne K.J."/>
            <person name="Tettelin H."/>
            <person name="Glass J.I."/>
            <person name="Rusch D."/>
            <person name="Podicherti R."/>
            <person name="Tsui H.-C.T."/>
            <person name="Winkler M.E."/>
        </authorList>
    </citation>
    <scope>NUCLEOTIDE SEQUENCE</scope>
</reference>